<evidence type="ECO:0000256" key="2">
    <source>
        <dbReference type="ARBA" id="ARBA00004123"/>
    </source>
</evidence>
<dbReference type="GO" id="GO:0051028">
    <property type="term" value="P:mRNA transport"/>
    <property type="evidence" value="ECO:0007669"/>
    <property type="project" value="UniProtKB-KW"/>
</dbReference>
<dbReference type="CDD" id="cd00078">
    <property type="entry name" value="HECTc"/>
    <property type="match status" value="1"/>
</dbReference>
<feature type="region of interest" description="Disordered" evidence="15">
    <location>
        <begin position="3684"/>
        <end position="3711"/>
    </location>
</feature>
<dbReference type="PROSITE" id="PS50030">
    <property type="entry name" value="UBA"/>
    <property type="match status" value="1"/>
</dbReference>
<dbReference type="InterPro" id="IPR035983">
    <property type="entry name" value="Hect_E3_ubiquitin_ligase"/>
</dbReference>
<dbReference type="PROSITE" id="PS50237">
    <property type="entry name" value="HECT"/>
    <property type="match status" value="1"/>
</dbReference>
<feature type="region of interest" description="Disordered" evidence="15">
    <location>
        <begin position="2495"/>
        <end position="2514"/>
    </location>
</feature>
<feature type="region of interest" description="Disordered" evidence="15">
    <location>
        <begin position="2726"/>
        <end position="2960"/>
    </location>
</feature>
<dbReference type="SUPFAM" id="SSF48371">
    <property type="entry name" value="ARM repeat"/>
    <property type="match status" value="1"/>
</dbReference>
<evidence type="ECO:0000256" key="4">
    <source>
        <dbReference type="ARBA" id="ARBA00012485"/>
    </source>
</evidence>
<gene>
    <name evidence="21" type="primary">LOC116307541</name>
</gene>
<feature type="region of interest" description="Disordered" evidence="15">
    <location>
        <begin position="768"/>
        <end position="830"/>
    </location>
</feature>
<dbReference type="SUPFAM" id="SSF56204">
    <property type="entry name" value="Hect, E3 ligase catalytic domain"/>
    <property type="match status" value="1"/>
</dbReference>
<feature type="region of interest" description="Disordered" evidence="15">
    <location>
        <begin position="3448"/>
        <end position="3476"/>
    </location>
</feature>
<feature type="compositionally biased region" description="Pro residues" evidence="15">
    <location>
        <begin position="3963"/>
        <end position="3974"/>
    </location>
</feature>
<feature type="compositionally biased region" description="Polar residues" evidence="15">
    <location>
        <begin position="1330"/>
        <end position="1348"/>
    </location>
</feature>
<evidence type="ECO:0000256" key="14">
    <source>
        <dbReference type="PROSITE-ProRule" id="PRU00104"/>
    </source>
</evidence>
<feature type="compositionally biased region" description="Polar residues" evidence="15">
    <location>
        <begin position="2984"/>
        <end position="2997"/>
    </location>
</feature>
<dbReference type="Pfam" id="PF00627">
    <property type="entry name" value="UBA"/>
    <property type="match status" value="1"/>
</dbReference>
<dbReference type="InterPro" id="IPR018123">
    <property type="entry name" value="WWE-dom_subgr"/>
</dbReference>
<dbReference type="SMART" id="SM00119">
    <property type="entry name" value="HECTc"/>
    <property type="match status" value="1"/>
</dbReference>
<evidence type="ECO:0000259" key="19">
    <source>
        <dbReference type="PROSITE" id="PS50918"/>
    </source>
</evidence>
<dbReference type="InterPro" id="IPR050409">
    <property type="entry name" value="E3_ubiq-protein_ligase"/>
</dbReference>
<evidence type="ECO:0000256" key="9">
    <source>
        <dbReference type="ARBA" id="ARBA00022786"/>
    </source>
</evidence>
<feature type="region of interest" description="Disordered" evidence="15">
    <location>
        <begin position="2055"/>
        <end position="2103"/>
    </location>
</feature>
<feature type="compositionally biased region" description="Basic and acidic residues" evidence="15">
    <location>
        <begin position="3684"/>
        <end position="3696"/>
    </location>
</feature>
<feature type="compositionally biased region" description="Polar residues" evidence="15">
    <location>
        <begin position="2771"/>
        <end position="2786"/>
    </location>
</feature>
<dbReference type="InterPro" id="IPR016024">
    <property type="entry name" value="ARM-type_fold"/>
</dbReference>
<feature type="compositionally biased region" description="Polar residues" evidence="15">
    <location>
        <begin position="496"/>
        <end position="518"/>
    </location>
</feature>
<dbReference type="SMART" id="SM00165">
    <property type="entry name" value="UBA"/>
    <property type="match status" value="1"/>
</dbReference>
<feature type="compositionally biased region" description="Basic and acidic residues" evidence="15">
    <location>
        <begin position="3785"/>
        <end position="3802"/>
    </location>
</feature>
<evidence type="ECO:0000256" key="11">
    <source>
        <dbReference type="ARBA" id="ARBA00023204"/>
    </source>
</evidence>
<feature type="region of interest" description="Disordered" evidence="15">
    <location>
        <begin position="2443"/>
        <end position="2483"/>
    </location>
</feature>
<dbReference type="PANTHER" id="PTHR11254:SF67">
    <property type="entry name" value="E3 UBIQUITIN-PROTEIN LIGASE HUWE1"/>
    <property type="match status" value="1"/>
</dbReference>
<dbReference type="UniPathway" id="UPA00143"/>
<feature type="compositionally biased region" description="Basic and acidic residues" evidence="15">
    <location>
        <begin position="3837"/>
        <end position="3849"/>
    </location>
</feature>
<dbReference type="PROSITE" id="PS50918">
    <property type="entry name" value="WWE"/>
    <property type="match status" value="1"/>
</dbReference>
<dbReference type="InterPro" id="IPR010314">
    <property type="entry name" value="E3_Ub_ligase_DUF913"/>
</dbReference>
<feature type="region of interest" description="Disordered" evidence="15">
    <location>
        <begin position="1035"/>
        <end position="1077"/>
    </location>
</feature>
<evidence type="ECO:0000256" key="16">
    <source>
        <dbReference type="SAM" id="Phobius"/>
    </source>
</evidence>
<dbReference type="EC" id="2.3.2.26" evidence="4"/>
<protein>
    <recommendedName>
        <fullName evidence="4">HECT-type E3 ubiquitin transferase</fullName>
        <ecNumber evidence="4">2.3.2.26</ecNumber>
    </recommendedName>
</protein>
<feature type="compositionally biased region" description="Basic and acidic residues" evidence="15">
    <location>
        <begin position="1056"/>
        <end position="1073"/>
    </location>
</feature>
<dbReference type="GO" id="GO:0005737">
    <property type="term" value="C:cytoplasm"/>
    <property type="evidence" value="ECO:0007669"/>
    <property type="project" value="TreeGrafter"/>
</dbReference>
<dbReference type="Gene3D" id="3.30.720.50">
    <property type="match status" value="1"/>
</dbReference>
<feature type="region of interest" description="Disordered" evidence="15">
    <location>
        <begin position="3018"/>
        <end position="3040"/>
    </location>
</feature>
<dbReference type="InParanoid" id="A0A6P8J272"/>
<feature type="compositionally biased region" description="Basic and acidic residues" evidence="15">
    <location>
        <begin position="2726"/>
        <end position="2759"/>
    </location>
</feature>
<feature type="compositionally biased region" description="Polar residues" evidence="15">
    <location>
        <begin position="2893"/>
        <end position="2911"/>
    </location>
</feature>
<feature type="compositionally biased region" description="Basic and acidic residues" evidence="15">
    <location>
        <begin position="819"/>
        <end position="830"/>
    </location>
</feature>
<reference evidence="21" key="1">
    <citation type="submission" date="2025-08" db="UniProtKB">
        <authorList>
            <consortium name="RefSeq"/>
        </authorList>
    </citation>
    <scope>IDENTIFICATION</scope>
    <source>
        <tissue evidence="21">Tentacle</tissue>
    </source>
</reference>
<feature type="region of interest" description="Disordered" evidence="15">
    <location>
        <begin position="482"/>
        <end position="539"/>
    </location>
</feature>
<feature type="compositionally biased region" description="Acidic residues" evidence="15">
    <location>
        <begin position="2536"/>
        <end position="2566"/>
    </location>
</feature>
<evidence type="ECO:0000256" key="12">
    <source>
        <dbReference type="ARBA" id="ARBA00023242"/>
    </source>
</evidence>
<feature type="region of interest" description="Disordered" evidence="15">
    <location>
        <begin position="2536"/>
        <end position="2573"/>
    </location>
</feature>
<feature type="region of interest" description="Disordered" evidence="15">
    <location>
        <begin position="1328"/>
        <end position="1362"/>
    </location>
</feature>
<dbReference type="FunFam" id="3.30.2160.10:FF:000001">
    <property type="entry name" value="E3 ubiquitin-protein ligase NEDD4-like"/>
    <property type="match status" value="1"/>
</dbReference>
<keyword evidence="16" id="KW-0472">Membrane</keyword>
<feature type="region of interest" description="Disordered" evidence="15">
    <location>
        <begin position="3778"/>
        <end position="3802"/>
    </location>
</feature>
<feature type="compositionally biased region" description="Basic and acidic residues" evidence="15">
    <location>
        <begin position="2495"/>
        <end position="2508"/>
    </location>
</feature>
<dbReference type="Gene3D" id="1.10.8.10">
    <property type="entry name" value="DNA helicase RuvA subunit, C-terminal domain"/>
    <property type="match status" value="1"/>
</dbReference>
<dbReference type="GO" id="GO:0061630">
    <property type="term" value="F:ubiquitin protein ligase activity"/>
    <property type="evidence" value="ECO:0007669"/>
    <property type="project" value="UniProtKB-EC"/>
</dbReference>
<feature type="domain" description="UBA" evidence="17">
    <location>
        <begin position="1361"/>
        <end position="1400"/>
    </location>
</feature>
<keyword evidence="16" id="KW-1133">Transmembrane helix</keyword>
<evidence type="ECO:0000256" key="1">
    <source>
        <dbReference type="ARBA" id="ARBA00000885"/>
    </source>
</evidence>
<dbReference type="FunFam" id="3.90.1750.10:FF:000003">
    <property type="entry name" value="E3 ubiquitin-protein ligase UPL1"/>
    <property type="match status" value="1"/>
</dbReference>
<dbReference type="SMART" id="SM00678">
    <property type="entry name" value="WWE"/>
    <property type="match status" value="1"/>
</dbReference>
<dbReference type="GO" id="GO:0000209">
    <property type="term" value="P:protein polyubiquitination"/>
    <property type="evidence" value="ECO:0007669"/>
    <property type="project" value="TreeGrafter"/>
</dbReference>
<feature type="region of interest" description="Disordered" evidence="15">
    <location>
        <begin position="2292"/>
        <end position="2379"/>
    </location>
</feature>
<feature type="region of interest" description="Disordered" evidence="15">
    <location>
        <begin position="3955"/>
        <end position="3989"/>
    </location>
</feature>
<keyword evidence="7" id="KW-0808">Transferase</keyword>
<evidence type="ECO:0000256" key="6">
    <source>
        <dbReference type="ARBA" id="ARBA00022553"/>
    </source>
</evidence>
<feature type="compositionally biased region" description="Polar residues" evidence="15">
    <location>
        <begin position="2063"/>
        <end position="2077"/>
    </location>
</feature>
<feature type="region of interest" description="Disordered" evidence="15">
    <location>
        <begin position="2973"/>
        <end position="2997"/>
    </location>
</feature>
<comment type="subcellular location">
    <subcellularLocation>
        <location evidence="2">Nucleus</location>
    </subcellularLocation>
</comment>
<keyword evidence="8" id="KW-0227">DNA damage</keyword>
<feature type="compositionally biased region" description="Polar residues" evidence="15">
    <location>
        <begin position="2827"/>
        <end position="2847"/>
    </location>
</feature>
<dbReference type="Pfam" id="PF06025">
    <property type="entry name" value="DUF913"/>
    <property type="match status" value="1"/>
</dbReference>
<dbReference type="FunFam" id="3.30.2410.10:FF:000004">
    <property type="entry name" value="E3 ubiquitin-protein ligase HUWE1, variant"/>
    <property type="match status" value="1"/>
</dbReference>
<comment type="catalytic activity">
    <reaction evidence="1">
        <text>S-ubiquitinyl-[E2 ubiquitin-conjugating enzyme]-L-cysteine + [acceptor protein]-L-lysine = [E2 ubiquitin-conjugating enzyme]-L-cysteine + N(6)-ubiquitinyl-[acceptor protein]-L-lysine.</text>
        <dbReference type="EC" id="2.3.2.26"/>
    </reaction>
</comment>
<dbReference type="GO" id="GO:0008270">
    <property type="term" value="F:zinc ion binding"/>
    <property type="evidence" value="ECO:0007669"/>
    <property type="project" value="InterPro"/>
</dbReference>
<keyword evidence="5" id="KW-0813">Transport</keyword>
<dbReference type="Gene3D" id="3.90.1750.10">
    <property type="entry name" value="Hect, E3 ligase catalytic domains"/>
    <property type="match status" value="1"/>
</dbReference>
<evidence type="ECO:0000256" key="5">
    <source>
        <dbReference type="ARBA" id="ARBA00022448"/>
    </source>
</evidence>
<feature type="compositionally biased region" description="Basic and acidic residues" evidence="15">
    <location>
        <begin position="1760"/>
        <end position="1778"/>
    </location>
</feature>
<dbReference type="CDD" id="cd14297">
    <property type="entry name" value="UBA2_spUBP14_like"/>
    <property type="match status" value="1"/>
</dbReference>
<dbReference type="Pfam" id="PF00632">
    <property type="entry name" value="HECT"/>
    <property type="match status" value="1"/>
</dbReference>
<feature type="transmembrane region" description="Helical" evidence="16">
    <location>
        <begin position="126"/>
        <end position="148"/>
    </location>
</feature>
<feature type="domain" description="WWE" evidence="19">
    <location>
        <begin position="1642"/>
        <end position="1719"/>
    </location>
</feature>
<evidence type="ECO:0000313" key="20">
    <source>
        <dbReference type="Proteomes" id="UP000515163"/>
    </source>
</evidence>
<feature type="region of interest" description="Disordered" evidence="15">
    <location>
        <begin position="3528"/>
        <end position="3547"/>
    </location>
</feature>
<dbReference type="InterPro" id="IPR025527">
    <property type="entry name" value="HUWE1/Rev1_UBM"/>
</dbReference>
<evidence type="ECO:0000256" key="7">
    <source>
        <dbReference type="ARBA" id="ARBA00022679"/>
    </source>
</evidence>
<feature type="domain" description="HECT" evidence="18">
    <location>
        <begin position="4079"/>
        <end position="4415"/>
    </location>
</feature>
<dbReference type="InterPro" id="IPR000569">
    <property type="entry name" value="HECT_dom"/>
</dbReference>
<feature type="compositionally biased region" description="Acidic residues" evidence="15">
    <location>
        <begin position="2448"/>
        <end position="2464"/>
    </location>
</feature>
<evidence type="ECO:0000256" key="8">
    <source>
        <dbReference type="ARBA" id="ARBA00022763"/>
    </source>
</evidence>
<keyword evidence="12" id="KW-0539">Nucleus</keyword>
<keyword evidence="10" id="KW-0509">mRNA transport</keyword>
<evidence type="ECO:0000256" key="15">
    <source>
        <dbReference type="SAM" id="MobiDB-lite"/>
    </source>
</evidence>
<comment type="pathway">
    <text evidence="3">Protein modification; protein ubiquitination.</text>
</comment>
<keyword evidence="11" id="KW-0234">DNA repair</keyword>
<keyword evidence="20" id="KW-1185">Reference proteome</keyword>
<dbReference type="SUPFAM" id="SSF46934">
    <property type="entry name" value="UBA-like"/>
    <property type="match status" value="1"/>
</dbReference>
<feature type="region of interest" description="Disordered" evidence="15">
    <location>
        <begin position="1728"/>
        <end position="1778"/>
    </location>
</feature>
<dbReference type="KEGG" id="aten:116307541"/>
<feature type="compositionally biased region" description="Basic and acidic residues" evidence="15">
    <location>
        <begin position="2078"/>
        <end position="2102"/>
    </location>
</feature>
<dbReference type="Proteomes" id="UP000515163">
    <property type="component" value="Unplaced"/>
</dbReference>
<dbReference type="InterPro" id="IPR037197">
    <property type="entry name" value="WWE_dom_sf"/>
</dbReference>
<comment type="similarity">
    <text evidence="13">Belongs to the UPL family. TOM1/PTR1 subfamily.</text>
</comment>
<feature type="compositionally biased region" description="Polar residues" evidence="15">
    <location>
        <begin position="2292"/>
        <end position="2355"/>
    </location>
</feature>
<dbReference type="InterPro" id="IPR009060">
    <property type="entry name" value="UBA-like_sf"/>
</dbReference>
<dbReference type="Gene3D" id="3.30.2160.10">
    <property type="entry name" value="Hect, E3 ligase catalytic domain"/>
    <property type="match status" value="1"/>
</dbReference>
<sequence length="4415" mass="484927">MKIDRSKIRKSHSQPAPECQQLIQRLTNAKDGDIVDILKSVDTWFYGKCDLGHWADVLDRFDDILASVSKQVNGSAWILTYDKLDILEGPEVAAEKRELVNQVLRFTALLIEHAYSRPAYNSAEHLIALLGASDMEVVLSVLGLLYVFSKRCSFIPRLPADKRKPLQQRLLHIGENWGGKSGGFSLAECCKDKPTNEFPESAGDVHFEFYTQGEDNQTDENDQEKESQVCCIHVEKLYQFSENPGEIMEQLMAYYKVPEDKQVGLFSRVRLARHFPFYQERLRCVQARLWAISVLVYSNVSQDIQKSLMYQGFEEEVVELLELEDPKLLDIKTAGIRLLTSVIHLQFNPRLNTIVECAGMASYHGFLPTLMRDCIQTLVDPNKTSYPMSFSTALFSFVYHFACFEVGNEALVSSGLVESLLRVIDYPGDDEHLTFVTRSVRIMDWIGNTDTSGYQSGLTAVINRLEHEVKICMPYHGGILSPDLPQSDQDKKATSEQDNTATMDTNESSPPPQDSNATVPMETEQAGPSGIESDGSKMEVEETATLQANPTALQVSQHRCLPQRAALIKALLSFLKKAIPDPAFSETIRTVMDGSLPTSLKYIISNVEYYGPVLFLGAIDTVTVYVFHEPSLLSSLQDNGLTGVVMKSLVLKDIPAMREVLSSLPSVLSALCLNNRGLQAFMACQPFDKLFKVMLSLEYLPAMRRKKATEELGETASNLGIAMDELMRHQPTLKSDAMKAVVKLLQQVCELGQDPKSIGYKISDATKDGDVQENSTQGSAPILPSQASEEPMTDDEFDDDDRFSFTSTSGSAKPSPDIENNKELAKGSEEEKRTFIPLTDYILNVVKFVDAILSNNSTDDHCREFVRHQGLVPLVGILGLPNLPLDFPSSPSCQAVCSVSKSLLMLAHEPQVLKQGLLLLKQSLDKLKSNIYNPSENTDLSICHEVVSAAKPDKAMHSPQQTPLLHAITAVHACITMFLYVCRSGQVRKMDIRTMCINQWGSELGQSLLSQLGELYMSLLWETTVLETVEKEEVDLMNEGKESTEETSTGNLSSESAKDKEPSEKTSKGDIEQKSPLMPSQRRIVKQLLQVTSSVNKSLSEFFSSLLKLSVGTTQKQRRPPHGISTPSAPSLSAKVVTSQLCKVLKNALSWKGAAADKSSPGLRLHFYVNTINFASRLLFDDKKFPYHLMLQQFMMSGALNSLFEKFNWVLSQGGKIPLDAAADHPDMPDGTEEMIDAWLVFVEKLVNTKAILESPHSLPASSNAEGFVPFKPIQFLIKTHKRAFSAVGHLWGHKPFKVHGSHIAETMLAILCHVVQGESIINEKYGTDKSATSKGGATSVEPSSASSVLGGRATTPPQPEVDDQNVQQLVDMGFTRAQARHALMSTNSLEQATEFILNHPYPMPVDPIGDISQVHDFGLDYDMSEEDQMMRAIALSLGQDVSPMAVDQPASSSSATKKTEESETACKDEAPLSNVLLDNFTQKIFPSCRQLLEELPDTVYKACKLLAAVAKRNGSEWRDKVLAEVMDQVGKDTVAVIKNCSPESNKDKNLEEFVPQMCTMTEAARLSSLLHLSCLMFEEMKVSCAVLLDQYGIVNSLMELLDLCQASLLQLGRTVPEPTTPKWLCPLFLLLDLYEKTALSSERKKIHDKCTTRTWRWFDDRSGRWYAYSATNNEAIDAAYRNGETRIRFMAGRRPYNVNFSTMLQINEDTGSRRPIMLGSTYESTAITCNHRPNQPSNGSSTGNGETTQRQKSLGKTPKKAEEKPGKSKESEKEVADERIVQRLNESQKTAIIRCCAVLISIPVNNNALHAALRLCLRITQEHKYAVQFVNQGGHKAIISLTQKSSFPGFTSITTLLLHHVLEDSPNLQHTIEKVIRSVAVNGVSNAATGVSFNSVGAKEINYVLRLLGPAASRNPELFKEAVLKAMQYTITPQLRRVLVEGADVFLPSNHPQLVKVSPGYKLQKPPLLCDSVREVVRDLLNALCAPSDAASRAGGRMGSICVRRSDSQMLGEFGRALGQIGDMIDRFSTNNREETLSPGHPSYGRQITSEDTVVDSEEANIDSQPDGQEPSTSQAEKPKEKTKDVSKEKESKENKEKEAASKPLLTKSAILRILAELVKTYGGVAQLITEYTYSPPSLPGEKQYEGPVLAYIFDHLLISHQSNTSNDSPAFARLLLAVIATCSQAPEAQHILVTELKASLERALALPESPGKHHRLQALFGLIQTMIDSGSRQPQQALVQPPNNTMKLLTKRGLITDLARVTHSLDLGSPYLVTTLNALLKPLEKLSSIVNQPTGGPSTAQPKAGTQSTGVGTRDGASTTQEGATDAATQENQGTTTDSAEQSQASQVQTQDADVQATPELSEPEDTQASGGELEGEESVAAWDMGVSGHAVVVPSSSAEDDIDHQDIQNIVDELLQRGPERQNSQDPEMNVVSEEIVTQLHVMDDGGDDDEEDDTDVDDDSGSSSTDEQSDGNHSDNGGEDTMVITIERAGDQGEESNDRSHLDDQHDDVDDEEGVIVTGADNGDENVIVMGEVDDGDEDIEDEDDDDDDDDGEDDDEGSDMEEEHHPDMMEDDSFAVYEDDDMFLHIRDNGGASRITGELLLSTVQDDESDAGVVLGLAGQRHRGLPIRHHNGGTDIFHITTGGHETRLLVGDDGQMREITDEDGIFVDGYNESTNSIPSALSRWSEESQILDPESVHYCVAALKPEVFPAFEKRLSVDVEKEKVEEAKKKKEAEAKTAAKKKEDEEAAKKKAESEAAAAATAAAANQQTSEDMQVDQSSTPQPTPVAADDGSNTSLLVSMSMDHGSDSEPAVHTSTPRESEPAPSSATVDVTEPASNAQSSAPLDGQVSRLTPPVASSSGVGTDGQPEGATGEAGASSSVGSPMTLGSDVSVTSDSGAQGQANEDASQAAGVNKETTDSSQPQAQPEPSTSGENTNLTIDGVPIPEGVDPSFLEALPESLRREVLSEQLGLRPPPPSQPSDNASGEASMSSVSPEFLAALPPDVQEEVLQQQRLEQERRRTATAPPDQPVDPGAFLRNLPPSLRQTVLADIDDSLLNVLPSEMQTEAQSLRRDREVRQQRLMQERFSLGVGDTASAISALLRHSGLSRRTGGAGSINFPRYFSANSRGFSNTGPGARVNHKYAGRQLLDHEALACLVVLLFIDEPRLNVARLQKVFRNLCYHEETRRWLINTLIAVLRRTSGLNEDDSCPMPTTSLSTQVEATSSAMVMSRDPSRGDSCASVNNISDYLLVKGEKPMDSRKSKQPSWLRIALDSALGSRTNVFCIRRQGKLGLEYSSHISIHQYASPFICRHALDALLFLAKTFSASFMPTTTKAVASCKIADSTGTENPTEKSTSETSQGDSDFWDILLKLDAMGLGSKGKYAASTSVTQSTDSKKEEEFSDAPIGQLLVLLSHPVIGKNVQLTDKLLRLLSVVSASLPDVPAASKKPVKTNQVDGSSSTVEETTETQSGQNLVVPLPQVVTPEAARAVPLVLEPNEEHGTSATNLTIPISETESIASSLVVERSSEPGGEHPESIDSGSGDEVATNLGQTEPMVVEVNIPHETNSERIDRLPSLLSSGVSSISNPDLRLRVKPESEQTIVLENHLRLAVNVLTSGSCSEEGLEDATNLLLQISRLNLASRDSILRLLLDGARKIGEVLRASISTLFIEIVEHNKKNVQKSDPDKEEGKGKKASRIVLPEPPRRQQRTARAILGLQEPPTTAAAAGRRQAGPKPVVYELHLPSMPLLTCKKSSQALLLKVLKVILQLREAAKKSGKTSVTRDSRRAQRRAPHDLLVSHRQIESSRGLGAVVAALEAEAEAIFEVFSSMQSQRREDRDAEREVQRSQPGSSRAAGDGTAAGGQSTSDAAEASQPAEPEPVLPLLSEQLALDDLWDTLGECLTELAKTTDSHAVLVLQPAVEAFFLVHGSERTVPHASPSAGLDVSQRLSTTGLDMLPPSSPGPHSPGPLSPSRQQSVSSVSSDLPSDTQKFLRFAETHRTVLNQILRQTNVHLSDGPFAVLVDHTRVLDFDVKRRFFRQELEQADEGIRRDDLQVHLRRDQIFENSFRELHRRSPEEWKSRFYIVFEGEEGQDAGGLLREWYLIMSREMFNPNYALFTTSPGDRVTYQPNPSSHCNSNHLSYFKFVGRVVAKAIYDNKLLECFFTRSFYKHILGKPVHFTDLESFDYSFYQGLQFLLEHNISEIGMDLTFSTDVREFGLSEIRDLIPNGRNIPVTEENKRQYVKLVCQMKMTGAIRKQIDSFLEGFYEVIPKRLISIFDEQELELLISGLPNIDLDDLKANSEYHKYNENSLQIQWFWRALRSFDQADRAKFLQFVTGTSKVPLQGFAALEGMNGFQKFQIHRDDRNTDRLPSAHTCFNQLDLPAYETYDKLRLMLKKACDECPEGFGLA</sequence>
<dbReference type="Gene3D" id="3.30.2410.10">
    <property type="entry name" value="Hect, E3 ligase catalytic domain"/>
    <property type="match status" value="1"/>
</dbReference>
<dbReference type="GO" id="GO:0006511">
    <property type="term" value="P:ubiquitin-dependent protein catabolic process"/>
    <property type="evidence" value="ECO:0007669"/>
    <property type="project" value="TreeGrafter"/>
</dbReference>
<dbReference type="Pfam" id="PF14377">
    <property type="entry name" value="UBM"/>
    <property type="match status" value="3"/>
</dbReference>
<dbReference type="InterPro" id="IPR004170">
    <property type="entry name" value="WWE_dom"/>
</dbReference>
<dbReference type="GeneID" id="116307541"/>
<feature type="compositionally biased region" description="Basic and acidic residues" evidence="15">
    <location>
        <begin position="3530"/>
        <end position="3541"/>
    </location>
</feature>
<feature type="compositionally biased region" description="Low complexity" evidence="15">
    <location>
        <begin position="2760"/>
        <end position="2770"/>
    </location>
</feature>
<evidence type="ECO:0000256" key="13">
    <source>
        <dbReference type="ARBA" id="ARBA00034494"/>
    </source>
</evidence>
<dbReference type="InterPro" id="IPR015940">
    <property type="entry name" value="UBA"/>
</dbReference>
<proteinExistence type="inferred from homology"/>
<name>A0A6P8J272_ACTTE</name>
<dbReference type="FunCoup" id="A0A6P8J272">
    <property type="interactions" value="2677"/>
</dbReference>
<evidence type="ECO:0000313" key="21">
    <source>
        <dbReference type="RefSeq" id="XP_031573677.1"/>
    </source>
</evidence>
<dbReference type="Pfam" id="PF02825">
    <property type="entry name" value="WWE"/>
    <property type="match status" value="1"/>
</dbReference>
<evidence type="ECO:0000259" key="18">
    <source>
        <dbReference type="PROSITE" id="PS50237"/>
    </source>
</evidence>
<feature type="compositionally biased region" description="Polar residues" evidence="15">
    <location>
        <begin position="1728"/>
        <end position="1755"/>
    </location>
</feature>
<feature type="compositionally biased region" description="Basic and acidic residues" evidence="15">
    <location>
        <begin position="1458"/>
        <end position="1467"/>
    </location>
</feature>
<keyword evidence="6" id="KW-0597">Phosphoprotein</keyword>
<dbReference type="InterPro" id="IPR010309">
    <property type="entry name" value="E3_Ub_ligase_DUF908"/>
</dbReference>
<dbReference type="GO" id="GO:0006281">
    <property type="term" value="P:DNA repair"/>
    <property type="evidence" value="ECO:0007669"/>
    <property type="project" value="UniProtKB-KW"/>
</dbReference>
<dbReference type="GO" id="GO:0005634">
    <property type="term" value="C:nucleus"/>
    <property type="evidence" value="ECO:0007669"/>
    <property type="project" value="UniProtKB-SubCell"/>
</dbReference>
<dbReference type="OrthoDB" id="423283at2759"/>
<dbReference type="PANTHER" id="PTHR11254">
    <property type="entry name" value="HECT DOMAIN UBIQUITIN-PROTEIN LIGASE"/>
    <property type="match status" value="1"/>
</dbReference>
<dbReference type="RefSeq" id="XP_031573677.1">
    <property type="nucleotide sequence ID" value="XM_031717817.1"/>
</dbReference>
<accession>A0A6P8J272</accession>
<keyword evidence="16" id="KW-0812">Transmembrane</keyword>
<feature type="region of interest" description="Disordered" evidence="15">
    <location>
        <begin position="3836"/>
        <end position="3883"/>
    </location>
</feature>
<feature type="compositionally biased region" description="Low complexity" evidence="15">
    <location>
        <begin position="3975"/>
        <end position="3989"/>
    </location>
</feature>
<evidence type="ECO:0000256" key="10">
    <source>
        <dbReference type="ARBA" id="ARBA00022816"/>
    </source>
</evidence>
<feature type="region of interest" description="Disordered" evidence="15">
    <location>
        <begin position="1445"/>
        <end position="1467"/>
    </location>
</feature>
<organism evidence="20 21">
    <name type="scientific">Actinia tenebrosa</name>
    <name type="common">Australian red waratah sea anemone</name>
    <dbReference type="NCBI Taxonomy" id="6105"/>
    <lineage>
        <taxon>Eukaryota</taxon>
        <taxon>Metazoa</taxon>
        <taxon>Cnidaria</taxon>
        <taxon>Anthozoa</taxon>
        <taxon>Hexacorallia</taxon>
        <taxon>Actiniaria</taxon>
        <taxon>Actiniidae</taxon>
        <taxon>Actinia</taxon>
    </lineage>
</organism>
<feature type="compositionally biased region" description="Polar residues" evidence="15">
    <location>
        <begin position="2923"/>
        <end position="2943"/>
    </location>
</feature>
<keyword evidence="9 14" id="KW-0833">Ubl conjugation pathway</keyword>
<evidence type="ECO:0000259" key="17">
    <source>
        <dbReference type="PROSITE" id="PS50030"/>
    </source>
</evidence>
<evidence type="ECO:0000256" key="3">
    <source>
        <dbReference type="ARBA" id="ARBA00004906"/>
    </source>
</evidence>
<feature type="active site" description="Glycyl thioester intermediate" evidence="14">
    <location>
        <position position="4382"/>
    </location>
</feature>
<feature type="compositionally biased region" description="Low complexity" evidence="15">
    <location>
        <begin position="3463"/>
        <end position="3475"/>
    </location>
</feature>
<dbReference type="SUPFAM" id="SSF117839">
    <property type="entry name" value="WWE domain"/>
    <property type="match status" value="1"/>
</dbReference>
<dbReference type="Pfam" id="PF06012">
    <property type="entry name" value="DUF908"/>
    <property type="match status" value="1"/>
</dbReference>
<feature type="compositionally biased region" description="Acidic residues" evidence="15">
    <location>
        <begin position="791"/>
        <end position="801"/>
    </location>
</feature>